<dbReference type="Gene3D" id="1.10.10.60">
    <property type="entry name" value="Homeodomain-like"/>
    <property type="match status" value="1"/>
</dbReference>
<evidence type="ECO:0000313" key="6">
    <source>
        <dbReference type="EMBL" id="KMO74759.1"/>
    </source>
</evidence>
<dbReference type="InterPro" id="IPR018060">
    <property type="entry name" value="HTH_AraC"/>
</dbReference>
<keyword evidence="2" id="KW-0238">DNA-binding</keyword>
<dbReference type="SMART" id="SM00342">
    <property type="entry name" value="HTH_ARAC"/>
    <property type="match status" value="1"/>
</dbReference>
<dbReference type="EMBL" id="JYNL01000032">
    <property type="protein sequence ID" value="KMO74759.1"/>
    <property type="molecule type" value="Genomic_DNA"/>
</dbReference>
<sequence>MPISDVAFSSSPQVQTGDADEASDILSRVYLPLVLRPTGAEALDMHMRAEELSMLTAGYVHFGTEVFIGSDEMPVYCVEAPLSGVARNIWRDGRVERTTVGTAAVLTPGMPVNLNWSSDCREICVKVSETQMRTQLETMLGRSVDRRITFARKMNLNTRASYDWFGLVRTLAREAGRTNGLLTHRLAVDNLQRQLVEGLLLIQPHNYSEELAAEQRPAGEAAVKRAVDLMHAHPEISWDTAGLAHATGVTARALQKAFQRYGHPPPMTCLRRIRLERVHTELIDSDSGATTVTAVAGRWGFVHLGRFADQYRKQFGHSPSATLRGTVMNKAATPR</sequence>
<reference evidence="6 7" key="1">
    <citation type="journal article" date="2015" name="Genome Biol. Evol.">
        <title>Characterization of Three Mycobacterium spp. with Potential Use in Bioremediation by Genome Sequencing and Comparative Genomics.</title>
        <authorList>
            <person name="Das S."/>
            <person name="Pettersson B.M."/>
            <person name="Behra P.R."/>
            <person name="Ramesh M."/>
            <person name="Dasgupta S."/>
            <person name="Bhattacharya A."/>
            <person name="Kirsebom L.A."/>
        </authorList>
    </citation>
    <scope>NUCLEOTIDE SEQUENCE [LARGE SCALE GENOMIC DNA]</scope>
    <source>
        <strain evidence="6 7">DSM 43826</strain>
    </source>
</reference>
<keyword evidence="7" id="KW-1185">Reference proteome</keyword>
<dbReference type="PANTHER" id="PTHR46796:SF12">
    <property type="entry name" value="HTH-TYPE DNA-BINDING TRANSCRIPTIONAL ACTIVATOR EUTR"/>
    <property type="match status" value="1"/>
</dbReference>
<evidence type="ECO:0000256" key="4">
    <source>
        <dbReference type="SAM" id="MobiDB-lite"/>
    </source>
</evidence>
<dbReference type="SMR" id="A0A0J6VX96"/>
<dbReference type="GO" id="GO:0043565">
    <property type="term" value="F:sequence-specific DNA binding"/>
    <property type="evidence" value="ECO:0007669"/>
    <property type="project" value="InterPro"/>
</dbReference>
<dbReference type="InterPro" id="IPR035418">
    <property type="entry name" value="AraC-bd_2"/>
</dbReference>
<dbReference type="RefSeq" id="WP_053083014.1">
    <property type="nucleotide sequence ID" value="NZ_JYNL01000032.1"/>
</dbReference>
<organism evidence="6 7">
    <name type="scientific">Mycolicibacterium chlorophenolicum</name>
    <dbReference type="NCBI Taxonomy" id="37916"/>
    <lineage>
        <taxon>Bacteria</taxon>
        <taxon>Bacillati</taxon>
        <taxon>Actinomycetota</taxon>
        <taxon>Actinomycetes</taxon>
        <taxon>Mycobacteriales</taxon>
        <taxon>Mycobacteriaceae</taxon>
        <taxon>Mycolicibacterium</taxon>
    </lineage>
</organism>
<evidence type="ECO:0000256" key="2">
    <source>
        <dbReference type="ARBA" id="ARBA00023125"/>
    </source>
</evidence>
<gene>
    <name evidence="6" type="ORF">MCHLDSM_03708</name>
</gene>
<name>A0A0J6VX96_9MYCO</name>
<dbReference type="AlphaFoldDB" id="A0A0J6VX96"/>
<feature type="region of interest" description="Disordered" evidence="4">
    <location>
        <begin position="1"/>
        <end position="20"/>
    </location>
</feature>
<dbReference type="PANTHER" id="PTHR46796">
    <property type="entry name" value="HTH-TYPE TRANSCRIPTIONAL ACTIVATOR RHAS-RELATED"/>
    <property type="match status" value="1"/>
</dbReference>
<dbReference type="Proteomes" id="UP000036513">
    <property type="component" value="Unassembled WGS sequence"/>
</dbReference>
<protein>
    <submittedName>
        <fullName evidence="6">Transcriptional regulator EutR</fullName>
    </submittedName>
</protein>
<evidence type="ECO:0000259" key="5">
    <source>
        <dbReference type="PROSITE" id="PS01124"/>
    </source>
</evidence>
<comment type="caution">
    <text evidence="6">The sequence shown here is derived from an EMBL/GenBank/DDBJ whole genome shotgun (WGS) entry which is preliminary data.</text>
</comment>
<dbReference type="InterPro" id="IPR050204">
    <property type="entry name" value="AraC_XylS_family_regulators"/>
</dbReference>
<evidence type="ECO:0000313" key="7">
    <source>
        <dbReference type="Proteomes" id="UP000036513"/>
    </source>
</evidence>
<accession>A0A0J6VX96</accession>
<dbReference type="GO" id="GO:0003700">
    <property type="term" value="F:DNA-binding transcription factor activity"/>
    <property type="evidence" value="ECO:0007669"/>
    <property type="project" value="InterPro"/>
</dbReference>
<feature type="domain" description="HTH araC/xylS-type" evidence="5">
    <location>
        <begin position="224"/>
        <end position="325"/>
    </location>
</feature>
<dbReference type="Pfam" id="PF14525">
    <property type="entry name" value="AraC_binding_2"/>
    <property type="match status" value="1"/>
</dbReference>
<keyword evidence="3" id="KW-0804">Transcription</keyword>
<dbReference type="Pfam" id="PF12833">
    <property type="entry name" value="HTH_18"/>
    <property type="match status" value="1"/>
</dbReference>
<evidence type="ECO:0000256" key="1">
    <source>
        <dbReference type="ARBA" id="ARBA00023015"/>
    </source>
</evidence>
<keyword evidence="1" id="KW-0805">Transcription regulation</keyword>
<dbReference type="STRING" id="37916.MCHLDSM_03708"/>
<dbReference type="PROSITE" id="PS01124">
    <property type="entry name" value="HTH_ARAC_FAMILY_2"/>
    <property type="match status" value="1"/>
</dbReference>
<evidence type="ECO:0000256" key="3">
    <source>
        <dbReference type="ARBA" id="ARBA00023163"/>
    </source>
</evidence>
<proteinExistence type="predicted"/>
<dbReference type="PATRIC" id="fig|37916.4.peg.3646"/>
<feature type="compositionally biased region" description="Polar residues" evidence="4">
    <location>
        <begin position="7"/>
        <end position="16"/>
    </location>
</feature>